<evidence type="ECO:0000313" key="1">
    <source>
        <dbReference type="EMBL" id="KAG2112005.1"/>
    </source>
</evidence>
<proteinExistence type="predicted"/>
<dbReference type="OrthoDB" id="2662702at2759"/>
<gene>
    <name evidence="1" type="ORF">F5147DRAFT_553633</name>
</gene>
<name>A0A9P7JW90_9AGAM</name>
<dbReference type="AlphaFoldDB" id="A0A9P7JW90"/>
<feature type="non-terminal residue" evidence="1">
    <location>
        <position position="1"/>
    </location>
</feature>
<keyword evidence="2" id="KW-1185">Reference proteome</keyword>
<dbReference type="RefSeq" id="XP_041295062.1">
    <property type="nucleotide sequence ID" value="XM_041430456.1"/>
</dbReference>
<comment type="caution">
    <text evidence="1">The sequence shown here is derived from an EMBL/GenBank/DDBJ whole genome shotgun (WGS) entry which is preliminary data.</text>
</comment>
<evidence type="ECO:0000313" key="2">
    <source>
        <dbReference type="Proteomes" id="UP000823399"/>
    </source>
</evidence>
<dbReference type="Proteomes" id="UP000823399">
    <property type="component" value="Unassembled WGS sequence"/>
</dbReference>
<organism evidence="1 2">
    <name type="scientific">Suillus discolor</name>
    <dbReference type="NCBI Taxonomy" id="1912936"/>
    <lineage>
        <taxon>Eukaryota</taxon>
        <taxon>Fungi</taxon>
        <taxon>Dikarya</taxon>
        <taxon>Basidiomycota</taxon>
        <taxon>Agaricomycotina</taxon>
        <taxon>Agaricomycetes</taxon>
        <taxon>Agaricomycetidae</taxon>
        <taxon>Boletales</taxon>
        <taxon>Suillineae</taxon>
        <taxon>Suillaceae</taxon>
        <taxon>Suillus</taxon>
    </lineage>
</organism>
<feature type="non-terminal residue" evidence="1">
    <location>
        <position position="98"/>
    </location>
</feature>
<sequence>ENDNDDDINGLVDAAMILNTEEQQELQSSVCPVKDALAKLSYKIIHSTTKILPVWYDILTELEMSARMLPRDVLTRWNSMFDMLEQVLKHRKAVDRIT</sequence>
<protein>
    <submittedName>
        <fullName evidence="1">Uncharacterized protein</fullName>
    </submittedName>
</protein>
<dbReference type="GeneID" id="64692715"/>
<accession>A0A9P7JW90</accession>
<reference evidence="1" key="1">
    <citation type="journal article" date="2020" name="New Phytol.">
        <title>Comparative genomics reveals dynamic genome evolution in host specialist ectomycorrhizal fungi.</title>
        <authorList>
            <person name="Lofgren L.A."/>
            <person name="Nguyen N.H."/>
            <person name="Vilgalys R."/>
            <person name="Ruytinx J."/>
            <person name="Liao H.L."/>
            <person name="Branco S."/>
            <person name="Kuo A."/>
            <person name="LaButti K."/>
            <person name="Lipzen A."/>
            <person name="Andreopoulos W."/>
            <person name="Pangilinan J."/>
            <person name="Riley R."/>
            <person name="Hundley H."/>
            <person name="Na H."/>
            <person name="Barry K."/>
            <person name="Grigoriev I.V."/>
            <person name="Stajich J.E."/>
            <person name="Kennedy P.G."/>
        </authorList>
    </citation>
    <scope>NUCLEOTIDE SEQUENCE</scope>
    <source>
        <strain evidence="1">FC423</strain>
    </source>
</reference>
<dbReference type="EMBL" id="JABBWM010000016">
    <property type="protein sequence ID" value="KAG2112005.1"/>
    <property type="molecule type" value="Genomic_DNA"/>
</dbReference>